<dbReference type="EMBL" id="CP021235">
    <property type="protein sequence ID" value="ARS35365.1"/>
    <property type="molecule type" value="Genomic_DNA"/>
</dbReference>
<accession>A0A1X9YR55</accession>
<dbReference type="GO" id="GO:0016853">
    <property type="term" value="F:isomerase activity"/>
    <property type="evidence" value="ECO:0007669"/>
    <property type="project" value="UniProtKB-KW"/>
</dbReference>
<keyword evidence="5" id="KW-1185">Reference proteome</keyword>
<dbReference type="NCBIfam" id="TIGR00654">
    <property type="entry name" value="PhzF_family"/>
    <property type="match status" value="1"/>
</dbReference>
<dbReference type="PANTHER" id="PTHR13774">
    <property type="entry name" value="PHENAZINE BIOSYNTHESIS PROTEIN"/>
    <property type="match status" value="1"/>
</dbReference>
<protein>
    <submittedName>
        <fullName evidence="4">Phenazine biosynthesis protein PhzF family protein</fullName>
    </submittedName>
</protein>
<evidence type="ECO:0000313" key="5">
    <source>
        <dbReference type="Proteomes" id="UP000266292"/>
    </source>
</evidence>
<proteinExistence type="inferred from homology"/>
<dbReference type="Gene3D" id="3.10.310.10">
    <property type="entry name" value="Diaminopimelate Epimerase, Chain A, domain 1"/>
    <property type="match status" value="2"/>
</dbReference>
<name>A0A1X9YR55_9BACT</name>
<evidence type="ECO:0000256" key="3">
    <source>
        <dbReference type="PIRSR" id="PIRSR016184-1"/>
    </source>
</evidence>
<dbReference type="RefSeq" id="WP_036775776.1">
    <property type="nucleotide sequence ID" value="NZ_CP021235.1"/>
</dbReference>
<organism evidence="4 5">
    <name type="scientific">Pontibacter actiniarum</name>
    <dbReference type="NCBI Taxonomy" id="323450"/>
    <lineage>
        <taxon>Bacteria</taxon>
        <taxon>Pseudomonadati</taxon>
        <taxon>Bacteroidota</taxon>
        <taxon>Cytophagia</taxon>
        <taxon>Cytophagales</taxon>
        <taxon>Hymenobacteraceae</taxon>
        <taxon>Pontibacter</taxon>
    </lineage>
</organism>
<dbReference type="InterPro" id="IPR003719">
    <property type="entry name" value="Phenazine_PhzF-like"/>
</dbReference>
<dbReference type="STRING" id="709015.GCA_000472485_01583"/>
<sequence length="292" mass="31012">MPVQPELYLVKAFTQTPAGGNAAGVVLYADSLAQHEKQRIAASLGLSETAFVSNSDIGDAKVEFFTPNRQIPHCGHATVATFGLLSQKGLVNGPAAVKESVEGPRNIELKEGKVYQAQLAPRYKALSETSVSVADVAASLGLESGQELLVEPVLAHTGVWFLLVQVRDEGVLRQLEPVQEMLARVSEALDLVGYYVFTTATGAADATTRMFAPRYGIPEESATGMAAGPLACYLRDALQYNKTEFLIHQGYLMQPPSPSQLEVYLTVDANGSIAALKAGGPAVVVEQLALPA</sequence>
<evidence type="ECO:0000256" key="1">
    <source>
        <dbReference type="ARBA" id="ARBA00008270"/>
    </source>
</evidence>
<dbReference type="Proteomes" id="UP000266292">
    <property type="component" value="Chromosome"/>
</dbReference>
<gene>
    <name evidence="4" type="ORF">CA264_07885</name>
</gene>
<dbReference type="AlphaFoldDB" id="A0A1X9YR55"/>
<evidence type="ECO:0000256" key="2">
    <source>
        <dbReference type="ARBA" id="ARBA00023235"/>
    </source>
</evidence>
<reference evidence="5" key="1">
    <citation type="submission" date="2017-05" db="EMBL/GenBank/DDBJ databases">
        <authorList>
            <person name="Ray J."/>
            <person name="Price M."/>
            <person name="Deutschbauer A."/>
        </authorList>
    </citation>
    <scope>NUCLEOTIDE SEQUENCE [LARGE SCALE GENOMIC DNA]</scope>
    <source>
        <strain evidence="5">DSM 19842</strain>
    </source>
</reference>
<dbReference type="GO" id="GO:0005737">
    <property type="term" value="C:cytoplasm"/>
    <property type="evidence" value="ECO:0007669"/>
    <property type="project" value="TreeGrafter"/>
</dbReference>
<evidence type="ECO:0000313" key="4">
    <source>
        <dbReference type="EMBL" id="ARS35365.1"/>
    </source>
</evidence>
<feature type="active site" evidence="3">
    <location>
        <position position="48"/>
    </location>
</feature>
<dbReference type="PANTHER" id="PTHR13774:SF39">
    <property type="entry name" value="BIOSYNTHESIS PROTEIN, PUTATIVE-RELATED"/>
    <property type="match status" value="1"/>
</dbReference>
<dbReference type="SUPFAM" id="SSF54506">
    <property type="entry name" value="Diaminopimelate epimerase-like"/>
    <property type="match status" value="1"/>
</dbReference>
<dbReference type="KEGG" id="pact:CA264_07885"/>
<comment type="similarity">
    <text evidence="1">Belongs to the PhzF family.</text>
</comment>
<dbReference type="PIRSF" id="PIRSF016184">
    <property type="entry name" value="PhzC_PhzF"/>
    <property type="match status" value="1"/>
</dbReference>
<dbReference type="OrthoDB" id="9788221at2"/>
<dbReference type="Pfam" id="PF02567">
    <property type="entry name" value="PhzC-PhzF"/>
    <property type="match status" value="1"/>
</dbReference>
<keyword evidence="2" id="KW-0413">Isomerase</keyword>